<comment type="function">
    <text evidence="6">Together with LptD, is involved in the assembly of lipopolysaccharide (LPS) at the surface of the outer membrane. Required for the proper assembly of LptD. Binds LPS and may serve as the LPS recognition site at the outer membrane.</text>
</comment>
<evidence type="ECO:0000256" key="7">
    <source>
        <dbReference type="SAM" id="SignalP"/>
    </source>
</evidence>
<keyword evidence="2 6" id="KW-0472">Membrane</keyword>
<evidence type="ECO:0000256" key="2">
    <source>
        <dbReference type="ARBA" id="ARBA00023136"/>
    </source>
</evidence>
<evidence type="ECO:0000313" key="9">
    <source>
        <dbReference type="Proteomes" id="UP001224083"/>
    </source>
</evidence>
<evidence type="ECO:0000256" key="4">
    <source>
        <dbReference type="ARBA" id="ARBA00023237"/>
    </source>
</evidence>
<reference evidence="8 9" key="1">
    <citation type="submission" date="2022-12" db="EMBL/GenBank/DDBJ databases">
        <title>Genome sequence of Pasteurellaceae Bisgaard Taxon 45.</title>
        <authorList>
            <person name="Foggin C."/>
            <person name="Rosen L.E."/>
            <person name="Henton M."/>
            <person name="Buys A."/>
            <person name="Floyd T."/>
            <person name="Turner A.D."/>
            <person name="Tarbin J."/>
            <person name="Lloyd A.S."/>
            <person name="Chaitezvi C."/>
            <person name="Ellis R.J."/>
            <person name="Roberts H.C."/>
            <person name="Dastjerdi A."/>
            <person name="Nunez A."/>
            <person name="Van Vliet A.H."/>
            <person name="Steinbach F."/>
        </authorList>
    </citation>
    <scope>NUCLEOTIDE SEQUENCE [LARGE SCALE GENOMIC DNA]</scope>
    <source>
        <strain evidence="8 9">VF20HR</strain>
    </source>
</reference>
<feature type="chain" id="PRO_5045490523" description="LPS-assembly lipoprotein LptE" evidence="7">
    <location>
        <begin position="20"/>
        <end position="167"/>
    </location>
</feature>
<dbReference type="PANTHER" id="PTHR38098">
    <property type="entry name" value="LPS-ASSEMBLY LIPOPROTEIN LPTE"/>
    <property type="match status" value="1"/>
</dbReference>
<dbReference type="Proteomes" id="UP001224083">
    <property type="component" value="Unassembled WGS sequence"/>
</dbReference>
<keyword evidence="9" id="KW-1185">Reference proteome</keyword>
<keyword evidence="3 6" id="KW-0564">Palmitate</keyword>
<gene>
    <name evidence="6 8" type="primary">lptE</name>
    <name evidence="8" type="ORF">O7M46_02520</name>
</gene>
<organism evidence="8 9">
    <name type="scientific">Bisgaard Taxon 45</name>
    <dbReference type="NCBI Taxonomy" id="304289"/>
    <lineage>
        <taxon>Bacteria</taxon>
        <taxon>Pseudomonadati</taxon>
        <taxon>Pseudomonadota</taxon>
        <taxon>Gammaproteobacteria</taxon>
        <taxon>Pasteurellales</taxon>
        <taxon>Pasteurellaceae</taxon>
    </lineage>
</organism>
<evidence type="ECO:0000256" key="5">
    <source>
        <dbReference type="ARBA" id="ARBA00023288"/>
    </source>
</evidence>
<keyword evidence="4 6" id="KW-0998">Cell outer membrane</keyword>
<dbReference type="HAMAP" id="MF_01186">
    <property type="entry name" value="LPS_assembly_LptE"/>
    <property type="match status" value="1"/>
</dbReference>
<evidence type="ECO:0000313" key="8">
    <source>
        <dbReference type="EMBL" id="MDP9499823.1"/>
    </source>
</evidence>
<proteinExistence type="inferred from homology"/>
<name>A0ABT9KCN4_9PAST</name>
<comment type="subcellular location">
    <subcellularLocation>
        <location evidence="6">Cell outer membrane</location>
        <topology evidence="6">Lipid-anchor</topology>
    </subcellularLocation>
</comment>
<dbReference type="Gene3D" id="3.30.160.150">
    <property type="entry name" value="Lipoprotein like domain"/>
    <property type="match status" value="1"/>
</dbReference>
<comment type="subunit">
    <text evidence="6">Component of the lipopolysaccharide transport and assembly complex. Interacts with LptD.</text>
</comment>
<feature type="signal peptide" evidence="7">
    <location>
        <begin position="1"/>
        <end position="19"/>
    </location>
</feature>
<evidence type="ECO:0000256" key="6">
    <source>
        <dbReference type="HAMAP-Rule" id="MF_01186"/>
    </source>
</evidence>
<sequence length="167" mass="18791">MLKQLKALFISTLFFALSACGLQFQHGGLIPPALQTLTLESSDPYSEMAIVLSKQLQLNNVKLVDAQHNVPVLRLNKISTSDKVASIFKHGREAEKMLFLEVDASVRLPNNRVFPISAKVNRTFFDNSRAALAKSAEKDVIWHDMREQAARQLITKMVALQHQVQHQ</sequence>
<comment type="similarity">
    <text evidence="6">Belongs to the LptE lipoprotein family.</text>
</comment>
<keyword evidence="1 6" id="KW-0732">Signal</keyword>
<accession>A0ABT9KCN4</accession>
<dbReference type="PROSITE" id="PS51257">
    <property type="entry name" value="PROKAR_LIPOPROTEIN"/>
    <property type="match status" value="1"/>
</dbReference>
<evidence type="ECO:0000256" key="3">
    <source>
        <dbReference type="ARBA" id="ARBA00023139"/>
    </source>
</evidence>
<comment type="caution">
    <text evidence="8">The sequence shown here is derived from an EMBL/GenBank/DDBJ whole genome shotgun (WGS) entry which is preliminary data.</text>
</comment>
<dbReference type="InterPro" id="IPR007485">
    <property type="entry name" value="LPS_assembly_LptE"/>
</dbReference>
<protein>
    <recommendedName>
        <fullName evidence="6">LPS-assembly lipoprotein LptE</fullName>
    </recommendedName>
</protein>
<keyword evidence="5 6" id="KW-0449">Lipoprotein</keyword>
<evidence type="ECO:0000256" key="1">
    <source>
        <dbReference type="ARBA" id="ARBA00022729"/>
    </source>
</evidence>
<dbReference type="PANTHER" id="PTHR38098:SF1">
    <property type="entry name" value="LPS-ASSEMBLY LIPOPROTEIN LPTE"/>
    <property type="match status" value="1"/>
</dbReference>
<dbReference type="EMBL" id="JAQAHH010000003">
    <property type="protein sequence ID" value="MDP9499823.1"/>
    <property type="molecule type" value="Genomic_DNA"/>
</dbReference>
<dbReference type="Pfam" id="PF04390">
    <property type="entry name" value="LptE"/>
    <property type="match status" value="1"/>
</dbReference>